<dbReference type="PANTHER" id="PTHR10334">
    <property type="entry name" value="CYSTEINE-RICH SECRETORY PROTEIN-RELATED"/>
    <property type="match status" value="1"/>
</dbReference>
<name>A0A0N4XUQ7_NIPBR</name>
<dbReference type="SUPFAM" id="SSF55797">
    <property type="entry name" value="PR-1-like"/>
    <property type="match status" value="1"/>
</dbReference>
<reference evidence="2 3" key="2">
    <citation type="submission" date="2018-11" db="EMBL/GenBank/DDBJ databases">
        <authorList>
            <consortium name="Pathogen Informatics"/>
        </authorList>
    </citation>
    <scope>NUCLEOTIDE SEQUENCE [LARGE SCALE GENOMIC DNA]</scope>
</reference>
<evidence type="ECO:0000313" key="4">
    <source>
        <dbReference type="WBParaSite" id="NBR_0000646301-mRNA-1"/>
    </source>
</evidence>
<dbReference type="Gene3D" id="3.40.33.10">
    <property type="entry name" value="CAP"/>
    <property type="match status" value="1"/>
</dbReference>
<gene>
    <name evidence="2" type="ORF">NBR_LOCUS6464</name>
</gene>
<dbReference type="STRING" id="27835.A0A0N4XUQ7"/>
<dbReference type="CDD" id="cd05380">
    <property type="entry name" value="CAP_euk"/>
    <property type="match status" value="1"/>
</dbReference>
<dbReference type="InterPro" id="IPR035940">
    <property type="entry name" value="CAP_sf"/>
</dbReference>
<accession>A0A0N4XUQ7</accession>
<dbReference type="Proteomes" id="UP000271162">
    <property type="component" value="Unassembled WGS sequence"/>
</dbReference>
<evidence type="ECO:0000313" key="2">
    <source>
        <dbReference type="EMBL" id="VDL70053.1"/>
    </source>
</evidence>
<evidence type="ECO:0000259" key="1">
    <source>
        <dbReference type="SMART" id="SM00198"/>
    </source>
</evidence>
<dbReference type="EMBL" id="UYSL01019802">
    <property type="protein sequence ID" value="VDL70053.1"/>
    <property type="molecule type" value="Genomic_DNA"/>
</dbReference>
<dbReference type="InterPro" id="IPR014044">
    <property type="entry name" value="CAP_dom"/>
</dbReference>
<dbReference type="Pfam" id="PF00188">
    <property type="entry name" value="CAP"/>
    <property type="match status" value="1"/>
</dbReference>
<dbReference type="InterPro" id="IPR001283">
    <property type="entry name" value="CRISP-related"/>
</dbReference>
<dbReference type="SMART" id="SM00198">
    <property type="entry name" value="SCP"/>
    <property type="match status" value="1"/>
</dbReference>
<reference evidence="4" key="1">
    <citation type="submission" date="2017-02" db="UniProtKB">
        <authorList>
            <consortium name="WormBaseParasite"/>
        </authorList>
    </citation>
    <scope>IDENTIFICATION</scope>
</reference>
<dbReference type="AlphaFoldDB" id="A0A0N4XUQ7"/>
<dbReference type="WBParaSite" id="NBR_0000646301-mRNA-1">
    <property type="protein sequence ID" value="NBR_0000646301-mRNA-1"/>
    <property type="gene ID" value="NBR_0000646301"/>
</dbReference>
<protein>
    <submittedName>
        <fullName evidence="4">SCP domain-containing protein</fullName>
    </submittedName>
</protein>
<proteinExistence type="predicted"/>
<organism evidence="4">
    <name type="scientific">Nippostrongylus brasiliensis</name>
    <name type="common">Rat hookworm</name>
    <dbReference type="NCBI Taxonomy" id="27835"/>
    <lineage>
        <taxon>Eukaryota</taxon>
        <taxon>Metazoa</taxon>
        <taxon>Ecdysozoa</taxon>
        <taxon>Nematoda</taxon>
        <taxon>Chromadorea</taxon>
        <taxon>Rhabditida</taxon>
        <taxon>Rhabditina</taxon>
        <taxon>Rhabditomorpha</taxon>
        <taxon>Strongyloidea</taxon>
        <taxon>Heligmosomidae</taxon>
        <taxon>Nippostrongylus</taxon>
    </lineage>
</organism>
<feature type="domain" description="SCP" evidence="1">
    <location>
        <begin position="3"/>
        <end position="133"/>
    </location>
</feature>
<keyword evidence="3" id="KW-1185">Reference proteome</keyword>
<sequence>MMRRGAPLPLQVYDCNLETSARARAESCATTANPNPGTNVVENLTRFSKSTVATRVAAMQRAVRRWWKQVRRVPGFGMNAIFRPKHQNGKIMSFIKMAWADTPSVGCAVSSRRFCGNFWTVVCQYSVNGFIPNSNVYLTGTACTNCPTGTTCVQAEGLCA</sequence>
<evidence type="ECO:0000313" key="3">
    <source>
        <dbReference type="Proteomes" id="UP000271162"/>
    </source>
</evidence>